<dbReference type="SUPFAM" id="SSF57625">
    <property type="entry name" value="Invertebrate chitin-binding proteins"/>
    <property type="match status" value="2"/>
</dbReference>
<dbReference type="EMBL" id="KK107167">
    <property type="protein sequence ID" value="EZA56393.1"/>
    <property type="molecule type" value="Genomic_DNA"/>
</dbReference>
<feature type="signal peptide" evidence="1">
    <location>
        <begin position="1"/>
        <end position="25"/>
    </location>
</feature>
<dbReference type="Proteomes" id="UP000053097">
    <property type="component" value="Unassembled WGS sequence"/>
</dbReference>
<dbReference type="OrthoDB" id="8179045at2759"/>
<dbReference type="Pfam" id="PF01607">
    <property type="entry name" value="CBM_14"/>
    <property type="match status" value="2"/>
</dbReference>
<name>A0A026WK93_OOCBI</name>
<feature type="chain" id="PRO_5035982438" description="Chitin-binding type-2 domain-containing protein" evidence="1">
    <location>
        <begin position="26"/>
        <end position="164"/>
    </location>
</feature>
<dbReference type="GO" id="GO:0005576">
    <property type="term" value="C:extracellular region"/>
    <property type="evidence" value="ECO:0007669"/>
    <property type="project" value="InterPro"/>
</dbReference>
<evidence type="ECO:0000313" key="6">
    <source>
        <dbReference type="Proteomes" id="UP000279307"/>
    </source>
</evidence>
<dbReference type="InterPro" id="IPR036508">
    <property type="entry name" value="Chitin-bd_dom_sf"/>
</dbReference>
<dbReference type="OMA" id="YLCYWNG"/>
<protein>
    <recommendedName>
        <fullName evidence="2">Chitin-binding type-2 domain-containing protein</fullName>
    </recommendedName>
</protein>
<dbReference type="Proteomes" id="UP000279307">
    <property type="component" value="Chromosome 10"/>
</dbReference>
<proteinExistence type="predicted"/>
<gene>
    <name evidence="4" type="ORF">DMN91_010275</name>
    <name evidence="3" type="ORF">X777_03013</name>
</gene>
<feature type="domain" description="Chitin-binding type-2" evidence="2">
    <location>
        <begin position="29"/>
        <end position="88"/>
    </location>
</feature>
<reference evidence="4 6" key="2">
    <citation type="journal article" date="2018" name="Genome Res.">
        <title>The genomic architecture and molecular evolution of ant odorant receptors.</title>
        <authorList>
            <person name="McKenzie S.K."/>
            <person name="Kronauer D.J.C."/>
        </authorList>
    </citation>
    <scope>NUCLEOTIDE SEQUENCE [LARGE SCALE GENOMIC DNA]</scope>
    <source>
        <strain evidence="4">Clonal line C1</strain>
    </source>
</reference>
<evidence type="ECO:0000313" key="4">
    <source>
        <dbReference type="EMBL" id="RLU18033.1"/>
    </source>
</evidence>
<reference evidence="4" key="3">
    <citation type="submission" date="2018-07" db="EMBL/GenBank/DDBJ databases">
        <authorList>
            <person name="Mckenzie S.K."/>
            <person name="Kronauer D.J.C."/>
        </authorList>
    </citation>
    <scope>NUCLEOTIDE SEQUENCE</scope>
    <source>
        <strain evidence="4">Clonal line C1</strain>
    </source>
</reference>
<dbReference type="EMBL" id="QOIP01000010">
    <property type="protein sequence ID" value="RLU18033.1"/>
    <property type="molecule type" value="Genomic_DNA"/>
</dbReference>
<evidence type="ECO:0000313" key="5">
    <source>
        <dbReference type="Proteomes" id="UP000053097"/>
    </source>
</evidence>
<accession>A0A026WK93</accession>
<evidence type="ECO:0000313" key="3">
    <source>
        <dbReference type="EMBL" id="EZA56393.1"/>
    </source>
</evidence>
<dbReference type="Gene3D" id="2.170.140.10">
    <property type="entry name" value="Chitin binding domain"/>
    <property type="match status" value="2"/>
</dbReference>
<feature type="domain" description="Chitin-binding type-2" evidence="2">
    <location>
        <begin position="101"/>
        <end position="161"/>
    </location>
</feature>
<evidence type="ECO:0000259" key="2">
    <source>
        <dbReference type="PROSITE" id="PS50940"/>
    </source>
</evidence>
<dbReference type="SMART" id="SM00494">
    <property type="entry name" value="ChtBD2"/>
    <property type="match status" value="2"/>
</dbReference>
<dbReference type="AlphaFoldDB" id="A0A026WK93"/>
<keyword evidence="1" id="KW-0732">Signal</keyword>
<evidence type="ECO:0000256" key="1">
    <source>
        <dbReference type="SAM" id="SignalP"/>
    </source>
</evidence>
<sequence>MERVQILVPVLCLLCAFVVFRDAKAQTALPVCTIPGVFEIVDGTCKNYYICVDDGVNLIPVVLSCASTAIFDPVRGICVPESTAICQQTTTPSPLPTTTPGPLCVRYGRFPIPNTNCKSYYLCYWNGMGYSVMNNLTCPNTLLFEPVSEKCVSPLRYSCPVIQG</sequence>
<keyword evidence="5" id="KW-1185">Reference proteome</keyword>
<reference evidence="3 5" key="1">
    <citation type="journal article" date="2014" name="Curr. Biol.">
        <title>The genome of the clonal raider ant Cerapachys biroi.</title>
        <authorList>
            <person name="Oxley P.R."/>
            <person name="Ji L."/>
            <person name="Fetter-Pruneda I."/>
            <person name="McKenzie S.K."/>
            <person name="Li C."/>
            <person name="Hu H."/>
            <person name="Zhang G."/>
            <person name="Kronauer D.J."/>
        </authorList>
    </citation>
    <scope>NUCLEOTIDE SEQUENCE [LARGE SCALE GENOMIC DNA]</scope>
</reference>
<dbReference type="STRING" id="2015173.A0A026WK93"/>
<dbReference type="GO" id="GO:0008061">
    <property type="term" value="F:chitin binding"/>
    <property type="evidence" value="ECO:0007669"/>
    <property type="project" value="InterPro"/>
</dbReference>
<organism evidence="3 5">
    <name type="scientific">Ooceraea biroi</name>
    <name type="common">Clonal raider ant</name>
    <name type="synonym">Cerapachys biroi</name>
    <dbReference type="NCBI Taxonomy" id="2015173"/>
    <lineage>
        <taxon>Eukaryota</taxon>
        <taxon>Metazoa</taxon>
        <taxon>Ecdysozoa</taxon>
        <taxon>Arthropoda</taxon>
        <taxon>Hexapoda</taxon>
        <taxon>Insecta</taxon>
        <taxon>Pterygota</taxon>
        <taxon>Neoptera</taxon>
        <taxon>Endopterygota</taxon>
        <taxon>Hymenoptera</taxon>
        <taxon>Apocrita</taxon>
        <taxon>Aculeata</taxon>
        <taxon>Formicoidea</taxon>
        <taxon>Formicidae</taxon>
        <taxon>Dorylinae</taxon>
        <taxon>Ooceraea</taxon>
    </lineage>
</organism>
<dbReference type="InterPro" id="IPR002557">
    <property type="entry name" value="Chitin-bd_dom"/>
</dbReference>
<dbReference type="PROSITE" id="PS50940">
    <property type="entry name" value="CHIT_BIND_II"/>
    <property type="match status" value="2"/>
</dbReference>